<dbReference type="EMBL" id="JAZHXJ010000974">
    <property type="protein sequence ID" value="KAL1847520.1"/>
    <property type="molecule type" value="Genomic_DNA"/>
</dbReference>
<proteinExistence type="predicted"/>
<evidence type="ECO:0000313" key="2">
    <source>
        <dbReference type="Proteomes" id="UP001586593"/>
    </source>
</evidence>
<evidence type="ECO:0000313" key="1">
    <source>
        <dbReference type="EMBL" id="KAL1847520.1"/>
    </source>
</evidence>
<name>A0ABR3VX85_9PEZI</name>
<sequence length="175" mass="20361">MPISEQRQILRRGSNPAPYWLASLLRMTRTERKPEVVGNLEQQMPWRTGRFVFAAHRGADARGHSLFPARQDIFGPARRPARIVIFLKKKHTTLRYYACRRAREWPPLQTLLDGRELGFLRRRSIDGAREENGPLHREKQARLDGSARTELEEVFATLPVLIHLAVYLLYFCVES</sequence>
<reference evidence="1 2" key="1">
    <citation type="journal article" date="2024" name="Commun. Biol.">
        <title>Comparative genomic analysis of thermophilic fungi reveals convergent evolutionary adaptations and gene losses.</title>
        <authorList>
            <person name="Steindorff A.S."/>
            <person name="Aguilar-Pontes M.V."/>
            <person name="Robinson A.J."/>
            <person name="Andreopoulos B."/>
            <person name="LaButti K."/>
            <person name="Kuo A."/>
            <person name="Mondo S."/>
            <person name="Riley R."/>
            <person name="Otillar R."/>
            <person name="Haridas S."/>
            <person name="Lipzen A."/>
            <person name="Grimwood J."/>
            <person name="Schmutz J."/>
            <person name="Clum A."/>
            <person name="Reid I.D."/>
            <person name="Moisan M.C."/>
            <person name="Butler G."/>
            <person name="Nguyen T.T.M."/>
            <person name="Dewar K."/>
            <person name="Conant G."/>
            <person name="Drula E."/>
            <person name="Henrissat B."/>
            <person name="Hansel C."/>
            <person name="Singer S."/>
            <person name="Hutchinson M.I."/>
            <person name="de Vries R.P."/>
            <person name="Natvig D.O."/>
            <person name="Powell A.J."/>
            <person name="Tsang A."/>
            <person name="Grigoriev I.V."/>
        </authorList>
    </citation>
    <scope>NUCLEOTIDE SEQUENCE [LARGE SCALE GENOMIC DNA]</scope>
    <source>
        <strain evidence="1 2">ATCC 24622</strain>
    </source>
</reference>
<dbReference type="Proteomes" id="UP001586593">
    <property type="component" value="Unassembled WGS sequence"/>
</dbReference>
<accession>A0ABR3VX85</accession>
<organism evidence="1 2">
    <name type="scientific">Phialemonium thermophilum</name>
    <dbReference type="NCBI Taxonomy" id="223376"/>
    <lineage>
        <taxon>Eukaryota</taxon>
        <taxon>Fungi</taxon>
        <taxon>Dikarya</taxon>
        <taxon>Ascomycota</taxon>
        <taxon>Pezizomycotina</taxon>
        <taxon>Sordariomycetes</taxon>
        <taxon>Sordariomycetidae</taxon>
        <taxon>Cephalothecales</taxon>
        <taxon>Cephalothecaceae</taxon>
        <taxon>Phialemonium</taxon>
    </lineage>
</organism>
<gene>
    <name evidence="1" type="ORF">VTK73DRAFT_10339</name>
</gene>
<keyword evidence="2" id="KW-1185">Reference proteome</keyword>
<protein>
    <submittedName>
        <fullName evidence="1">Uncharacterized protein</fullName>
    </submittedName>
</protein>
<comment type="caution">
    <text evidence="1">The sequence shown here is derived from an EMBL/GenBank/DDBJ whole genome shotgun (WGS) entry which is preliminary data.</text>
</comment>